<protein>
    <recommendedName>
        <fullName evidence="2">FHA domain-containing protein</fullName>
    </recommendedName>
</protein>
<feature type="region of interest" description="Disordered" evidence="1">
    <location>
        <begin position="246"/>
        <end position="265"/>
    </location>
</feature>
<dbReference type="EMBL" id="LJZR01000016">
    <property type="protein sequence ID" value="KPQ34851.1"/>
    <property type="molecule type" value="Genomic_DNA"/>
</dbReference>
<reference evidence="3 4" key="1">
    <citation type="submission" date="2015-09" db="EMBL/GenBank/DDBJ databases">
        <title>Identification and resolution of microdiversity through metagenomic sequencing of parallel consortia.</title>
        <authorList>
            <person name="Nelson W.C."/>
            <person name="Romine M.F."/>
            <person name="Lindemann S.R."/>
        </authorList>
    </citation>
    <scope>NUCLEOTIDE SEQUENCE [LARGE SCALE GENOMIC DNA]</scope>
    <source>
        <strain evidence="3">Ana</strain>
    </source>
</reference>
<dbReference type="STRING" id="1666911.HLUCCA11_12990"/>
<dbReference type="CDD" id="cd00060">
    <property type="entry name" value="FHA"/>
    <property type="match status" value="1"/>
</dbReference>
<dbReference type="Gene3D" id="2.60.200.20">
    <property type="match status" value="1"/>
</dbReference>
<dbReference type="Pfam" id="PF00498">
    <property type="entry name" value="FHA"/>
    <property type="match status" value="1"/>
</dbReference>
<evidence type="ECO:0000313" key="4">
    <source>
        <dbReference type="Proteomes" id="UP000050465"/>
    </source>
</evidence>
<name>A0A0P7ZWU8_9CYAN</name>
<accession>A0A0P7ZWU8</accession>
<evidence type="ECO:0000259" key="2">
    <source>
        <dbReference type="Pfam" id="PF00498"/>
    </source>
</evidence>
<evidence type="ECO:0000256" key="1">
    <source>
        <dbReference type="SAM" id="MobiDB-lite"/>
    </source>
</evidence>
<dbReference type="InterPro" id="IPR008984">
    <property type="entry name" value="SMAD_FHA_dom_sf"/>
</dbReference>
<evidence type="ECO:0000313" key="3">
    <source>
        <dbReference type="EMBL" id="KPQ34851.1"/>
    </source>
</evidence>
<sequence length="265" mass="29348">MRLQLTWRDPNTQQVRSPTLETPIAFGREFGEMPSVMTGKSVRRMVLASEQVLPFHAILAEAKGKLAILDRQEGTGTYVNGTARPMQAVKNGDCITIGPFEITVAVLPAAESVADSSTDKSTDKSADQEVLVGLATDSAARRGLPLSDVPPSHGPGFGKGFGTDGLCDRQVGFLFKRRCGRPTTEGCPDCQNGQIEPGRDRYEDDYAFYPDYGHYGRGRWGHDYYHNRHHYHYNPHSRHVDFNESDAASFEQSGDQDYEMDLDAS</sequence>
<dbReference type="InterPro" id="IPR000253">
    <property type="entry name" value="FHA_dom"/>
</dbReference>
<dbReference type="SUPFAM" id="SSF49879">
    <property type="entry name" value="SMAD/FHA domain"/>
    <property type="match status" value="1"/>
</dbReference>
<proteinExistence type="predicted"/>
<comment type="caution">
    <text evidence="3">The sequence shown here is derived from an EMBL/GenBank/DDBJ whole genome shotgun (WGS) entry which is preliminary data.</text>
</comment>
<feature type="domain" description="FHA" evidence="2">
    <location>
        <begin position="41"/>
        <end position="98"/>
    </location>
</feature>
<organism evidence="3 4">
    <name type="scientific">Phormidesmis priestleyi Ana</name>
    <dbReference type="NCBI Taxonomy" id="1666911"/>
    <lineage>
        <taxon>Bacteria</taxon>
        <taxon>Bacillati</taxon>
        <taxon>Cyanobacteriota</taxon>
        <taxon>Cyanophyceae</taxon>
        <taxon>Leptolyngbyales</taxon>
        <taxon>Leptolyngbyaceae</taxon>
        <taxon>Phormidesmis</taxon>
    </lineage>
</organism>
<dbReference type="PATRIC" id="fig|1666911.3.peg.4809"/>
<dbReference type="Proteomes" id="UP000050465">
    <property type="component" value="Unassembled WGS sequence"/>
</dbReference>
<gene>
    <name evidence="3" type="ORF">HLUCCA11_12990</name>
</gene>
<feature type="compositionally biased region" description="Acidic residues" evidence="1">
    <location>
        <begin position="254"/>
        <end position="265"/>
    </location>
</feature>
<dbReference type="AlphaFoldDB" id="A0A0P7ZWU8"/>